<feature type="region of interest" description="Disordered" evidence="2">
    <location>
        <begin position="1"/>
        <end position="27"/>
    </location>
</feature>
<feature type="transmembrane region" description="Helical" evidence="3">
    <location>
        <begin position="384"/>
        <end position="401"/>
    </location>
</feature>
<keyword evidence="3" id="KW-1133">Transmembrane helix</keyword>
<sequence>MNQNFYNSNSSGFDQSQPSQSSVIHQPPQEMSIQEIEDLKQQYFNEMKCLINLEYRDEIKIDELKGNLNSMSIKINKKEKLLQLEQLANLSTYPSKRFNSICCDDDDDEDYTIAVTPSLSTEEPDNSLSIGDEHLDTIPATESDKFIKSSVENLIPIPSESEGIPDNMCDVPFHDNSSLLDVSKDQFKDFSDSNDEFSSFDDDSFSIDNIDYVEASPLDSELISSEVVEIVISEVGGIDDDILLTIKDDILQEISSGSTTTRSDISLPEYEGFYDDHVKEISSGSTTTHSDSSLYDSFIFDLSINPFPPADRSDFYEFADEFIHIISPPEYDCFFFKIEHNSGDFTMDVVEDISPTREPKVHNALPTHPTLQLNLEFKLSSRSLFTYVVWIFLFFLLYSVVPQYLLSLRNEDTIIDPGICNYYFLGRMYLIGVELSQDLKS</sequence>
<keyword evidence="3" id="KW-0472">Membrane</keyword>
<name>A0A699IBV4_TANCI</name>
<gene>
    <name evidence="4" type="ORF">Tci_510376</name>
</gene>
<reference evidence="4" key="1">
    <citation type="journal article" date="2019" name="Sci. Rep.">
        <title>Draft genome of Tanacetum cinerariifolium, the natural source of mosquito coil.</title>
        <authorList>
            <person name="Yamashiro T."/>
            <person name="Shiraishi A."/>
            <person name="Satake H."/>
            <person name="Nakayama K."/>
        </authorList>
    </citation>
    <scope>NUCLEOTIDE SEQUENCE</scope>
</reference>
<dbReference type="EMBL" id="BKCJ010272406">
    <property type="protein sequence ID" value="GEZ38403.1"/>
    <property type="molecule type" value="Genomic_DNA"/>
</dbReference>
<evidence type="ECO:0000256" key="2">
    <source>
        <dbReference type="SAM" id="MobiDB-lite"/>
    </source>
</evidence>
<evidence type="ECO:0000313" key="4">
    <source>
        <dbReference type="EMBL" id="GEZ38403.1"/>
    </source>
</evidence>
<dbReference type="AlphaFoldDB" id="A0A699IBV4"/>
<evidence type="ECO:0000256" key="3">
    <source>
        <dbReference type="SAM" id="Phobius"/>
    </source>
</evidence>
<protein>
    <submittedName>
        <fullName evidence="4">Uncharacterized protein</fullName>
    </submittedName>
</protein>
<feature type="coiled-coil region" evidence="1">
    <location>
        <begin position="33"/>
        <end position="81"/>
    </location>
</feature>
<evidence type="ECO:0000256" key="1">
    <source>
        <dbReference type="SAM" id="Coils"/>
    </source>
</evidence>
<proteinExistence type="predicted"/>
<organism evidence="4">
    <name type="scientific">Tanacetum cinerariifolium</name>
    <name type="common">Dalmatian daisy</name>
    <name type="synonym">Chrysanthemum cinerariifolium</name>
    <dbReference type="NCBI Taxonomy" id="118510"/>
    <lineage>
        <taxon>Eukaryota</taxon>
        <taxon>Viridiplantae</taxon>
        <taxon>Streptophyta</taxon>
        <taxon>Embryophyta</taxon>
        <taxon>Tracheophyta</taxon>
        <taxon>Spermatophyta</taxon>
        <taxon>Magnoliopsida</taxon>
        <taxon>eudicotyledons</taxon>
        <taxon>Gunneridae</taxon>
        <taxon>Pentapetalae</taxon>
        <taxon>asterids</taxon>
        <taxon>campanulids</taxon>
        <taxon>Asterales</taxon>
        <taxon>Asteraceae</taxon>
        <taxon>Asteroideae</taxon>
        <taxon>Anthemideae</taxon>
        <taxon>Anthemidinae</taxon>
        <taxon>Tanacetum</taxon>
    </lineage>
</organism>
<keyword evidence="1" id="KW-0175">Coiled coil</keyword>
<comment type="caution">
    <text evidence="4">The sequence shown here is derived from an EMBL/GenBank/DDBJ whole genome shotgun (WGS) entry which is preliminary data.</text>
</comment>
<keyword evidence="3" id="KW-0812">Transmembrane</keyword>
<accession>A0A699IBV4</accession>